<dbReference type="AlphaFoldDB" id="A0A975GNN0"/>
<protein>
    <submittedName>
        <fullName evidence="1">Uncharacterized protein</fullName>
    </submittedName>
</protein>
<dbReference type="KEGG" id="dmm:dnm_039830"/>
<accession>A0A975GNN0</accession>
<name>A0A975GNN0_9BACT</name>
<proteinExistence type="predicted"/>
<evidence type="ECO:0000313" key="2">
    <source>
        <dbReference type="Proteomes" id="UP000663722"/>
    </source>
</evidence>
<reference evidence="1" key="1">
    <citation type="journal article" date="2021" name="Microb. Physiol.">
        <title>Proteogenomic Insights into the Physiology of Marine, Sulfate-Reducing, Filamentous Desulfonema limicola and Desulfonema magnum.</title>
        <authorList>
            <person name="Schnaars V."/>
            <person name="Wohlbrand L."/>
            <person name="Scheve S."/>
            <person name="Hinrichs C."/>
            <person name="Reinhardt R."/>
            <person name="Rabus R."/>
        </authorList>
    </citation>
    <scope>NUCLEOTIDE SEQUENCE</scope>
    <source>
        <strain evidence="1">4be13</strain>
    </source>
</reference>
<dbReference type="EMBL" id="CP061800">
    <property type="protein sequence ID" value="QTA87944.1"/>
    <property type="molecule type" value="Genomic_DNA"/>
</dbReference>
<gene>
    <name evidence="1" type="ORF">dnm_039830</name>
</gene>
<dbReference type="Proteomes" id="UP000663722">
    <property type="component" value="Chromosome"/>
</dbReference>
<organism evidence="1 2">
    <name type="scientific">Desulfonema magnum</name>
    <dbReference type="NCBI Taxonomy" id="45655"/>
    <lineage>
        <taxon>Bacteria</taxon>
        <taxon>Pseudomonadati</taxon>
        <taxon>Thermodesulfobacteriota</taxon>
        <taxon>Desulfobacteria</taxon>
        <taxon>Desulfobacterales</taxon>
        <taxon>Desulfococcaceae</taxon>
        <taxon>Desulfonema</taxon>
    </lineage>
</organism>
<evidence type="ECO:0000313" key="1">
    <source>
        <dbReference type="EMBL" id="QTA87944.1"/>
    </source>
</evidence>
<keyword evidence="2" id="KW-1185">Reference proteome</keyword>
<sequence length="88" mass="10322">MNIFHQNQSYFSVKINFENPGFLSENIFISGGEKPGFFMCVYLLFIITVKINFEKPGFLSENIFISGDEKPGFFMSIYFLYNFIYNLL</sequence>